<dbReference type="NCBIfam" id="TIGR00074">
    <property type="entry name" value="hypC_hupF"/>
    <property type="match status" value="1"/>
</dbReference>
<comment type="similarity">
    <text evidence="1">Belongs to the HupF/HypC family.</text>
</comment>
<dbReference type="HOGENOM" id="CLU_159381_2_0_9"/>
<dbReference type="PANTHER" id="PTHR35177">
    <property type="entry name" value="HYDROGENASE MATURATION FACTOR HYBG"/>
    <property type="match status" value="1"/>
</dbReference>
<comment type="caution">
    <text evidence="2">The sequence shown here is derived from an EMBL/GenBank/DDBJ whole genome shotgun (WGS) entry which is preliminary data.</text>
</comment>
<sequence length="76" mass="8483">MCIAIPGKIISIDRDYAITNTMGVESEVNIKLIENPCINDYVLIHAGCAIEKIDYEYFSYLEHIIGEALRSNSNGC</sequence>
<dbReference type="Pfam" id="PF01455">
    <property type="entry name" value="HupF_HypC"/>
    <property type="match status" value="1"/>
</dbReference>
<dbReference type="GO" id="GO:1902670">
    <property type="term" value="F:carbon dioxide binding"/>
    <property type="evidence" value="ECO:0007669"/>
    <property type="project" value="TreeGrafter"/>
</dbReference>
<name>A0A0D1AKV4_CLOBO</name>
<evidence type="ECO:0000313" key="3">
    <source>
        <dbReference type="Proteomes" id="UP000032250"/>
    </source>
</evidence>
<evidence type="ECO:0000313" key="2">
    <source>
        <dbReference type="EMBL" id="KIS23764.1"/>
    </source>
</evidence>
<dbReference type="RefSeq" id="WP_003485963.1">
    <property type="nucleotide sequence ID" value="NZ_JXSU01000007.1"/>
</dbReference>
<dbReference type="PATRIC" id="fig|1379739.3.peg.2198"/>
<dbReference type="GO" id="GO:0051604">
    <property type="term" value="P:protein maturation"/>
    <property type="evidence" value="ECO:0007669"/>
    <property type="project" value="TreeGrafter"/>
</dbReference>
<reference evidence="2 3" key="1">
    <citation type="submission" date="2014-06" db="EMBL/GenBank/DDBJ databases">
        <title>Genome characterization of distinct group I Clostridium botulinum lineages.</title>
        <authorList>
            <person name="Giordani F."/>
            <person name="Anselmo A."/>
            <person name="Fillo S."/>
            <person name="Palozzi A.M."/>
            <person name="Fortunato A."/>
            <person name="Gentile B."/>
            <person name="Ciammaruconi A."/>
            <person name="Anniballi F."/>
            <person name="De Medici D."/>
            <person name="Lista F."/>
        </authorList>
    </citation>
    <scope>NUCLEOTIDE SEQUENCE [LARGE SCALE GENOMIC DNA]</scope>
    <source>
        <strain evidence="2 3">B2 450</strain>
    </source>
</reference>
<dbReference type="Proteomes" id="UP000032250">
    <property type="component" value="Unassembled WGS sequence"/>
</dbReference>
<dbReference type="PRINTS" id="PR00445">
    <property type="entry name" value="HUPFHYPC"/>
</dbReference>
<dbReference type="PROSITE" id="PS01097">
    <property type="entry name" value="HUPF_HYPC"/>
    <property type="match status" value="1"/>
</dbReference>
<proteinExistence type="inferred from homology"/>
<dbReference type="InterPro" id="IPR001109">
    <property type="entry name" value="Hydrogenase_HupF/HypC"/>
</dbReference>
<dbReference type="GO" id="GO:0005506">
    <property type="term" value="F:iron ion binding"/>
    <property type="evidence" value="ECO:0007669"/>
    <property type="project" value="TreeGrafter"/>
</dbReference>
<dbReference type="SUPFAM" id="SSF159127">
    <property type="entry name" value="HupF/HypC-like"/>
    <property type="match status" value="1"/>
</dbReference>
<dbReference type="InterPro" id="IPR019812">
    <property type="entry name" value="Hydgase_assmbl_chp_CS"/>
</dbReference>
<evidence type="ECO:0000256" key="1">
    <source>
        <dbReference type="ARBA" id="ARBA00006018"/>
    </source>
</evidence>
<gene>
    <name evidence="2" type="ORF">N495_09210</name>
</gene>
<organism evidence="2 3">
    <name type="scientific">Clostridium botulinum B2 450</name>
    <dbReference type="NCBI Taxonomy" id="1379739"/>
    <lineage>
        <taxon>Bacteria</taxon>
        <taxon>Bacillati</taxon>
        <taxon>Bacillota</taxon>
        <taxon>Clostridia</taxon>
        <taxon>Eubacteriales</taxon>
        <taxon>Clostridiaceae</taxon>
        <taxon>Clostridium</taxon>
    </lineage>
</organism>
<dbReference type="OrthoDB" id="9806017at2"/>
<dbReference type="AlphaFoldDB" id="A0A0D1AKV4"/>
<protein>
    <submittedName>
        <fullName evidence="2">Hydrogenase assembly protein HypC</fullName>
    </submittedName>
</protein>
<dbReference type="EMBL" id="JXSU01000007">
    <property type="protein sequence ID" value="KIS23764.1"/>
    <property type="molecule type" value="Genomic_DNA"/>
</dbReference>
<dbReference type="Gene3D" id="2.30.30.140">
    <property type="match status" value="1"/>
</dbReference>
<dbReference type="PANTHER" id="PTHR35177:SF2">
    <property type="entry name" value="HYDROGENASE MATURATION FACTOR HYBG"/>
    <property type="match status" value="1"/>
</dbReference>
<accession>A0A0D1AKV4</accession>